<protein>
    <submittedName>
        <fullName evidence="2">Uncharacterized protein</fullName>
    </submittedName>
</protein>
<dbReference type="Proteomes" id="UP000018291">
    <property type="component" value="Unassembled WGS sequence"/>
</dbReference>
<proteinExistence type="predicted"/>
<dbReference type="EMBL" id="CANL01000078">
    <property type="protein sequence ID" value="CCM65814.1"/>
    <property type="molecule type" value="Genomic_DNA"/>
</dbReference>
<reference evidence="2 3" key="1">
    <citation type="journal article" date="2013" name="ISME J.">
        <title>Metabolic model for the filamentous 'Candidatus Microthrix parvicella' based on genomic and metagenomic analyses.</title>
        <authorList>
            <person name="Jon McIlroy S."/>
            <person name="Kristiansen R."/>
            <person name="Albertsen M."/>
            <person name="Michael Karst S."/>
            <person name="Rossetti S."/>
            <person name="Lund Nielsen J."/>
            <person name="Tandoi V."/>
            <person name="James Seviour R."/>
            <person name="Nielsen P.H."/>
        </authorList>
    </citation>
    <scope>NUCLEOTIDE SEQUENCE [LARGE SCALE GENOMIC DNA]</scope>
    <source>
        <strain evidence="2 3">RN1</strain>
    </source>
</reference>
<name>R4Z4K3_9ACTN</name>
<feature type="region of interest" description="Disordered" evidence="1">
    <location>
        <begin position="1"/>
        <end position="37"/>
    </location>
</feature>
<evidence type="ECO:0000313" key="3">
    <source>
        <dbReference type="Proteomes" id="UP000018291"/>
    </source>
</evidence>
<gene>
    <name evidence="2" type="ORF">BN381_80344</name>
</gene>
<evidence type="ECO:0000313" key="2">
    <source>
        <dbReference type="EMBL" id="CCM65814.1"/>
    </source>
</evidence>
<keyword evidence="3" id="KW-1185">Reference proteome</keyword>
<accession>R4Z4K3</accession>
<dbReference type="HOGENOM" id="CLU_3341758_0_0_11"/>
<sequence length="37" mass="3945">MNSALPTSGTSDPMLWDVAAEDDTDADEKPCSEMVKS</sequence>
<feature type="compositionally biased region" description="Basic and acidic residues" evidence="1">
    <location>
        <begin position="27"/>
        <end position="37"/>
    </location>
</feature>
<organism evidence="2 3">
    <name type="scientific">Candidatus Neomicrothrix parvicella RN1</name>
    <dbReference type="NCBI Taxonomy" id="1229780"/>
    <lineage>
        <taxon>Bacteria</taxon>
        <taxon>Bacillati</taxon>
        <taxon>Actinomycetota</taxon>
        <taxon>Acidimicrobiia</taxon>
        <taxon>Acidimicrobiales</taxon>
        <taxon>Microthrixaceae</taxon>
        <taxon>Candidatus Neomicrothrix</taxon>
    </lineage>
</organism>
<comment type="caution">
    <text evidence="2">The sequence shown here is derived from an EMBL/GenBank/DDBJ whole genome shotgun (WGS) entry which is preliminary data.</text>
</comment>
<dbReference type="AlphaFoldDB" id="R4Z4K3"/>
<evidence type="ECO:0000256" key="1">
    <source>
        <dbReference type="SAM" id="MobiDB-lite"/>
    </source>
</evidence>
<feature type="compositionally biased region" description="Polar residues" evidence="1">
    <location>
        <begin position="1"/>
        <end position="11"/>
    </location>
</feature>